<dbReference type="InterPro" id="IPR011008">
    <property type="entry name" value="Dimeric_a/b-barrel"/>
</dbReference>
<accession>A0A7X5Y1K0</accession>
<dbReference type="SUPFAM" id="SSF54909">
    <property type="entry name" value="Dimeric alpha+beta barrel"/>
    <property type="match status" value="1"/>
</dbReference>
<protein>
    <submittedName>
        <fullName evidence="1">Uncharacterized protein</fullName>
    </submittedName>
</protein>
<evidence type="ECO:0000313" key="1">
    <source>
        <dbReference type="EMBL" id="NJB98890.1"/>
    </source>
</evidence>
<dbReference type="Proteomes" id="UP000531251">
    <property type="component" value="Unassembled WGS sequence"/>
</dbReference>
<name>A0A7X5Y1K0_9SPHN</name>
<gene>
    <name evidence="1" type="ORF">GGR89_003229</name>
</gene>
<proteinExistence type="predicted"/>
<dbReference type="EMBL" id="JAATJB010000011">
    <property type="protein sequence ID" value="NJB98890.1"/>
    <property type="molecule type" value="Genomic_DNA"/>
</dbReference>
<dbReference type="AlphaFoldDB" id="A0A7X5Y1K0"/>
<evidence type="ECO:0000313" key="2">
    <source>
        <dbReference type="Proteomes" id="UP000531251"/>
    </source>
</evidence>
<dbReference type="RefSeq" id="WP_343793257.1">
    <property type="nucleotide sequence ID" value="NZ_BAAADY010000004.1"/>
</dbReference>
<keyword evidence="2" id="KW-1185">Reference proteome</keyword>
<reference evidence="1 2" key="1">
    <citation type="submission" date="2020-03" db="EMBL/GenBank/DDBJ databases">
        <title>Genomic Encyclopedia of Type Strains, Phase IV (KMG-IV): sequencing the most valuable type-strain genomes for metagenomic binning, comparative biology and taxonomic classification.</title>
        <authorList>
            <person name="Goeker M."/>
        </authorList>
    </citation>
    <scope>NUCLEOTIDE SEQUENCE [LARGE SCALE GENOMIC DNA]</scope>
    <source>
        <strain evidence="1 2">DSM 7225</strain>
    </source>
</reference>
<organism evidence="1 2">
    <name type="scientific">Sphingomonas trueperi</name>
    <dbReference type="NCBI Taxonomy" id="53317"/>
    <lineage>
        <taxon>Bacteria</taxon>
        <taxon>Pseudomonadati</taxon>
        <taxon>Pseudomonadota</taxon>
        <taxon>Alphaproteobacteria</taxon>
        <taxon>Sphingomonadales</taxon>
        <taxon>Sphingomonadaceae</taxon>
        <taxon>Sphingomonas</taxon>
    </lineage>
</organism>
<comment type="caution">
    <text evidence="1">The sequence shown here is derived from an EMBL/GenBank/DDBJ whole genome shotgun (WGS) entry which is preliminary data.</text>
</comment>
<sequence length="72" mass="8347">MQQEWINRGNFVDLGEERDPIVGLHEEDGRFTIPQAPARKRIDGVQTFNVMKGGEYLFMPSLSALKWLAERR</sequence>